<dbReference type="InterPro" id="IPR042099">
    <property type="entry name" value="ANL_N_sf"/>
</dbReference>
<dbReference type="UniPathway" id="UPA00569"/>
<dbReference type="InterPro" id="IPR016162">
    <property type="entry name" value="Ald_DH_N"/>
</dbReference>
<dbReference type="SUPFAM" id="SSF53720">
    <property type="entry name" value="ALDH-like"/>
    <property type="match status" value="1"/>
</dbReference>
<dbReference type="Proteomes" id="UP000295055">
    <property type="component" value="Unassembled WGS sequence"/>
</dbReference>
<evidence type="ECO:0000313" key="10">
    <source>
        <dbReference type="EMBL" id="TCT35740.1"/>
    </source>
</evidence>
<keyword evidence="7" id="KW-0455">Luminescence</keyword>
<dbReference type="InterPro" id="IPR008670">
    <property type="entry name" value="CoA_reduct_LuxC"/>
</dbReference>
<dbReference type="PANTHER" id="PTHR43845:SF1">
    <property type="entry name" value="BLR5969 PROTEIN"/>
    <property type="match status" value="1"/>
</dbReference>
<dbReference type="SUPFAM" id="SSF56801">
    <property type="entry name" value="Acetyl-CoA synthetase-like"/>
    <property type="match status" value="1"/>
</dbReference>
<dbReference type="EC" id="1.2.1.50" evidence="4"/>
<keyword evidence="6" id="KW-0560">Oxidoreductase</keyword>
<evidence type="ECO:0000256" key="8">
    <source>
        <dbReference type="ARBA" id="ARBA00049412"/>
    </source>
</evidence>
<dbReference type="PANTHER" id="PTHR43845">
    <property type="entry name" value="BLR5969 PROTEIN"/>
    <property type="match status" value="1"/>
</dbReference>
<dbReference type="AlphaFoldDB" id="A0A4R3NN22"/>
<organism evidence="10 11">
    <name type="scientific">Providencia alcalifaciens</name>
    <dbReference type="NCBI Taxonomy" id="126385"/>
    <lineage>
        <taxon>Bacteria</taxon>
        <taxon>Pseudomonadati</taxon>
        <taxon>Pseudomonadota</taxon>
        <taxon>Gammaproteobacteria</taxon>
        <taxon>Enterobacterales</taxon>
        <taxon>Morganellaceae</taxon>
        <taxon>Providencia</taxon>
    </lineage>
</organism>
<comment type="pathway">
    <text evidence="2">Lipid metabolism; fatty acid reduction for biolumincescence.</text>
</comment>
<dbReference type="RefSeq" id="WP_132495970.1">
    <property type="nucleotide sequence ID" value="NZ_SMAS01000003.1"/>
</dbReference>
<feature type="domain" description="AMP-dependent synthetase/ligase" evidence="9">
    <location>
        <begin position="465"/>
        <end position="663"/>
    </location>
</feature>
<sequence length="801" mass="89877">MFLIYGKHYPDFNPNQSLSLLTEMLPSTLGKPIPLEALLTCAERFITRLKDPNFLPKIDEVLRNEIKQFCHPTALRFKLEHELGRSPFSLRRPHLSQPHFESWRPLGVVLHITPANATSLPFLAIIESLLVGNINWLRTSSRQQGITFELLHAFLACDETHVLKNYVAILPVAIESLPPLIKQVDGVSAWGADKTLTSIREQLSPNCRWLAWGHKISFSWLIPNAITDKNLDQLADEVCRFNQLSCSSPQSIFIDTESLPTLIDVGNNLAQAMHRRCHYWPFQQPDITSAADITTANAFNELDNVFADAQNLCWSGDNWRIWLKNTIEFEPSPLYRTLLLRPLPRHKLIEILRPWRTYLQTCALISTTNDTANLSQQLLAAGVNRITTPGCIHSGYNGEPHDGVFALNRLTRRVSVTLDENSLSGLATLDLPLEEPNLRTEQPIMDKLSFTENTIQPSAKLFFRSGGSTGTPKLSGFTYRDYHLQMQAAADGIFAAGLDPDNDNVLNLFYSGNLYGSLLSFFTILDKADVTHLPMGGPQNDDYGEIAEMIVSQQVNTLIGMPSTLSQLFTQQTVPLRRYGGIRKILTGGEPISPAQRDFWHSFGIQTIRSALYGSTDAGTLGHACKASKDGVFHLMADIQWLEIVEMTSDIPVKSGEVGRLLFTSRNRDGHRVTRYDIGDLGRWVKGACSCGALTPRFELLDRHDNLTRIGSAFIPMQQLARRVDIPIQFILDHNPLSQLDRMRVFADGDTIEVQNRLKSDPVLLMILDAALLEFEVIRCPSTTFECNPQSGKTLLVIDKR</sequence>
<comment type="function">
    <text evidence="1">LuxC is the fatty acid reductase enzyme responsible for synthesis of the aldehyde substrate for the luminescent reaction catalyzed by luciferase.</text>
</comment>
<comment type="catalytic activity">
    <reaction evidence="8">
        <text>a long-chain fatty aldehyde + NADP(+) + CoA = a long-chain fatty acyl-CoA + NADPH + H(+)</text>
        <dbReference type="Rhea" id="RHEA:15437"/>
        <dbReference type="ChEBI" id="CHEBI:15378"/>
        <dbReference type="ChEBI" id="CHEBI:17176"/>
        <dbReference type="ChEBI" id="CHEBI:57287"/>
        <dbReference type="ChEBI" id="CHEBI:57783"/>
        <dbReference type="ChEBI" id="CHEBI:58349"/>
        <dbReference type="ChEBI" id="CHEBI:83139"/>
        <dbReference type="EC" id="1.2.1.50"/>
    </reaction>
</comment>
<gene>
    <name evidence="10" type="ORF">EC835_103194</name>
</gene>
<accession>A0A4R3NN22</accession>
<dbReference type="Gene3D" id="3.40.605.10">
    <property type="entry name" value="Aldehyde Dehydrogenase, Chain A, domain 1"/>
    <property type="match status" value="1"/>
</dbReference>
<dbReference type="Gene3D" id="3.40.50.12780">
    <property type="entry name" value="N-terminal domain of ligase-like"/>
    <property type="match status" value="1"/>
</dbReference>
<evidence type="ECO:0000256" key="1">
    <source>
        <dbReference type="ARBA" id="ARBA00003277"/>
    </source>
</evidence>
<keyword evidence="5" id="KW-0521">NADP</keyword>
<proteinExistence type="inferred from homology"/>
<comment type="caution">
    <text evidence="10">The sequence shown here is derived from an EMBL/GenBank/DDBJ whole genome shotgun (WGS) entry which is preliminary data.</text>
</comment>
<evidence type="ECO:0000313" key="11">
    <source>
        <dbReference type="Proteomes" id="UP000295055"/>
    </source>
</evidence>
<evidence type="ECO:0000256" key="7">
    <source>
        <dbReference type="ARBA" id="ARBA00023223"/>
    </source>
</evidence>
<protein>
    <recommendedName>
        <fullName evidence="4">long-chain-fatty-acyl-CoA reductase</fullName>
        <ecNumber evidence="4">1.2.1.50</ecNumber>
    </recommendedName>
</protein>
<dbReference type="GO" id="GO:0008218">
    <property type="term" value="P:bioluminescence"/>
    <property type="evidence" value="ECO:0007669"/>
    <property type="project" value="UniProtKB-KW"/>
</dbReference>
<evidence type="ECO:0000256" key="6">
    <source>
        <dbReference type="ARBA" id="ARBA00023002"/>
    </source>
</evidence>
<dbReference type="Pfam" id="PF00501">
    <property type="entry name" value="AMP-binding"/>
    <property type="match status" value="1"/>
</dbReference>
<evidence type="ECO:0000256" key="4">
    <source>
        <dbReference type="ARBA" id="ARBA00013020"/>
    </source>
</evidence>
<reference evidence="10 11" key="1">
    <citation type="submission" date="2019-03" db="EMBL/GenBank/DDBJ databases">
        <title>Genomic analyses of the natural microbiome of Caenorhabditis elegans.</title>
        <authorList>
            <person name="Samuel B."/>
        </authorList>
    </citation>
    <scope>NUCLEOTIDE SEQUENCE [LARGE SCALE GENOMIC DNA]</scope>
    <source>
        <strain evidence="10 11">JUb102</strain>
    </source>
</reference>
<dbReference type="EMBL" id="SMAS01000003">
    <property type="protein sequence ID" value="TCT35740.1"/>
    <property type="molecule type" value="Genomic_DNA"/>
</dbReference>
<dbReference type="GO" id="GO:0050062">
    <property type="term" value="F:long-chain-fatty-acyl-CoA reductase activity"/>
    <property type="evidence" value="ECO:0007669"/>
    <property type="project" value="UniProtKB-EC"/>
</dbReference>
<evidence type="ECO:0000256" key="2">
    <source>
        <dbReference type="ARBA" id="ARBA00004908"/>
    </source>
</evidence>
<evidence type="ECO:0000259" key="9">
    <source>
        <dbReference type="Pfam" id="PF00501"/>
    </source>
</evidence>
<dbReference type="InterPro" id="IPR016161">
    <property type="entry name" value="Ald_DH/histidinol_DH"/>
</dbReference>
<dbReference type="OrthoDB" id="580775at2"/>
<name>A0A4R3NN22_9GAMM</name>
<evidence type="ECO:0000256" key="5">
    <source>
        <dbReference type="ARBA" id="ARBA00022857"/>
    </source>
</evidence>
<dbReference type="GO" id="GO:0003995">
    <property type="term" value="F:acyl-CoA dehydrogenase activity"/>
    <property type="evidence" value="ECO:0007669"/>
    <property type="project" value="InterPro"/>
</dbReference>
<comment type="similarity">
    <text evidence="3">Belongs to the LuxC family.</text>
</comment>
<dbReference type="Pfam" id="PF05893">
    <property type="entry name" value="LuxC"/>
    <property type="match status" value="1"/>
</dbReference>
<dbReference type="InterPro" id="IPR000873">
    <property type="entry name" value="AMP-dep_synth/lig_dom"/>
</dbReference>
<evidence type="ECO:0000256" key="3">
    <source>
        <dbReference type="ARBA" id="ARBA00010915"/>
    </source>
</evidence>